<dbReference type="PANTHER" id="PTHR33606:SF3">
    <property type="entry name" value="PROTEIN YCII"/>
    <property type="match status" value="1"/>
</dbReference>
<dbReference type="Pfam" id="PF03795">
    <property type="entry name" value="YCII"/>
    <property type="match status" value="1"/>
</dbReference>
<evidence type="ECO:0000259" key="2">
    <source>
        <dbReference type="Pfam" id="PF03795"/>
    </source>
</evidence>
<evidence type="ECO:0000313" key="3">
    <source>
        <dbReference type="EMBL" id="KAH8103575.1"/>
    </source>
</evidence>
<keyword evidence="1" id="KW-0732">Signal</keyword>
<dbReference type="EMBL" id="JAEVFJ010000007">
    <property type="protein sequence ID" value="KAH8103575.1"/>
    <property type="molecule type" value="Genomic_DNA"/>
</dbReference>
<reference evidence="3" key="1">
    <citation type="journal article" date="2021" name="New Phytol.">
        <title>Evolutionary innovations through gain and loss of genes in the ectomycorrhizal Boletales.</title>
        <authorList>
            <person name="Wu G."/>
            <person name="Miyauchi S."/>
            <person name="Morin E."/>
            <person name="Kuo A."/>
            <person name="Drula E."/>
            <person name="Varga T."/>
            <person name="Kohler A."/>
            <person name="Feng B."/>
            <person name="Cao Y."/>
            <person name="Lipzen A."/>
            <person name="Daum C."/>
            <person name="Hundley H."/>
            <person name="Pangilinan J."/>
            <person name="Johnson J."/>
            <person name="Barry K."/>
            <person name="LaButti K."/>
            <person name="Ng V."/>
            <person name="Ahrendt S."/>
            <person name="Min B."/>
            <person name="Choi I.G."/>
            <person name="Park H."/>
            <person name="Plett J.M."/>
            <person name="Magnuson J."/>
            <person name="Spatafora J.W."/>
            <person name="Nagy L.G."/>
            <person name="Henrissat B."/>
            <person name="Grigoriev I.V."/>
            <person name="Yang Z.L."/>
            <person name="Xu J."/>
            <person name="Martin F.M."/>
        </authorList>
    </citation>
    <scope>NUCLEOTIDE SEQUENCE</scope>
    <source>
        <strain evidence="3">KKN 215</strain>
    </source>
</reference>
<dbReference type="SUPFAM" id="SSF54909">
    <property type="entry name" value="Dimeric alpha+beta barrel"/>
    <property type="match status" value="1"/>
</dbReference>
<accession>A0A8K0UUI9</accession>
<feature type="chain" id="PRO_5035467424" description="YCII-related domain-containing protein" evidence="1">
    <location>
        <begin position="19"/>
        <end position="130"/>
    </location>
</feature>
<name>A0A8K0UUI9_9AGAR</name>
<feature type="domain" description="YCII-related" evidence="2">
    <location>
        <begin position="36"/>
        <end position="124"/>
    </location>
</feature>
<dbReference type="Proteomes" id="UP000813824">
    <property type="component" value="Unassembled WGS sequence"/>
</dbReference>
<proteinExistence type="predicted"/>
<dbReference type="Gene3D" id="3.30.70.1060">
    <property type="entry name" value="Dimeric alpha+beta barrel"/>
    <property type="match status" value="1"/>
</dbReference>
<dbReference type="InterPro" id="IPR005545">
    <property type="entry name" value="YCII"/>
</dbReference>
<dbReference type="PANTHER" id="PTHR33606">
    <property type="entry name" value="PROTEIN YCII"/>
    <property type="match status" value="1"/>
</dbReference>
<dbReference type="AlphaFoldDB" id="A0A8K0UUI9"/>
<protein>
    <recommendedName>
        <fullName evidence="2">YCII-related domain-containing protein</fullName>
    </recommendedName>
</protein>
<comment type="caution">
    <text evidence="3">The sequence shown here is derived from an EMBL/GenBank/DDBJ whole genome shotgun (WGS) entry which is preliminary data.</text>
</comment>
<dbReference type="OrthoDB" id="5519740at2759"/>
<evidence type="ECO:0000313" key="4">
    <source>
        <dbReference type="Proteomes" id="UP000813824"/>
    </source>
</evidence>
<keyword evidence="4" id="KW-1185">Reference proteome</keyword>
<dbReference type="InterPro" id="IPR011008">
    <property type="entry name" value="Dimeric_a/b-barrel"/>
</dbReference>
<feature type="signal peptide" evidence="1">
    <location>
        <begin position="1"/>
        <end position="18"/>
    </location>
</feature>
<organism evidence="3 4">
    <name type="scientific">Cristinia sonorae</name>
    <dbReference type="NCBI Taxonomy" id="1940300"/>
    <lineage>
        <taxon>Eukaryota</taxon>
        <taxon>Fungi</taxon>
        <taxon>Dikarya</taxon>
        <taxon>Basidiomycota</taxon>
        <taxon>Agaricomycotina</taxon>
        <taxon>Agaricomycetes</taxon>
        <taxon>Agaricomycetidae</taxon>
        <taxon>Agaricales</taxon>
        <taxon>Pleurotineae</taxon>
        <taxon>Stephanosporaceae</taxon>
        <taxon>Cristinia</taxon>
    </lineage>
</organism>
<evidence type="ECO:0000256" key="1">
    <source>
        <dbReference type="SAM" id="SignalP"/>
    </source>
</evidence>
<gene>
    <name evidence="3" type="ORF">BXZ70DRAFT_740227</name>
</gene>
<sequence length="130" mass="14552">MVAILLCLLPLPIYRTSTHPMSTPALHKYAVWAPDYADEGGLARRLSVRESHLVNAKRLIEAGVIKIGGALVEDGTEFTESPKMKGSLMVYEATSIDEVWKLIKEDIYYTSNVWDKERLQIFPFKVAVGA</sequence>
<dbReference type="InterPro" id="IPR051807">
    <property type="entry name" value="Sec-metab_biosynth-assoc"/>
</dbReference>